<evidence type="ECO:0000313" key="3">
    <source>
        <dbReference type="Proteomes" id="UP000623608"/>
    </source>
</evidence>
<feature type="domain" description="FAD-binding" evidence="1">
    <location>
        <begin position="5"/>
        <end position="349"/>
    </location>
</feature>
<dbReference type="InterPro" id="IPR002938">
    <property type="entry name" value="FAD-bd"/>
</dbReference>
<dbReference type="SUPFAM" id="SSF51905">
    <property type="entry name" value="FAD/NAD(P)-binding domain"/>
    <property type="match status" value="1"/>
</dbReference>
<dbReference type="Proteomes" id="UP000623608">
    <property type="component" value="Unassembled WGS sequence"/>
</dbReference>
<evidence type="ECO:0000259" key="1">
    <source>
        <dbReference type="Pfam" id="PF01494"/>
    </source>
</evidence>
<sequence>MDDRAIVIGASIAGLAAARVLSRRYAQVLVLDRDTLPFSASPRRGVPQGLHPHVLLVAGLRELSVLFPGLERELIALGGTPIDAGSEMCNYRFGRRWPAVGTGLATISVSRPQLEAVLRARAGALPGVTIRDQVAVSGLAGRSDAVNGVVLDTGETLPASLVVDCSGRGSRSDRWLGSLGLNPPPEIEVPVGIGYATRVYRRYPGDLGPWRAAFTQSENGFGMAVPIEGDRWLIGAGGRHLTDFLDCVDRLPDRIIPELISRTEPLSDVSVAQFPAARRRLFEKMDRAPGGYVALGDTVGSLNPLYGQGMTCAILAASTLGKVLDRHQRTADAETVRDYYATAAERLEAPWQFAAGRSPGLAVRSRYTRQVALASQVDPDIYRALLGVQHLVEPASALFRPGLAARVVRLAGKRARENDVSG</sequence>
<dbReference type="EMBL" id="BOMY01000012">
    <property type="protein sequence ID" value="GIF19069.1"/>
    <property type="molecule type" value="Genomic_DNA"/>
</dbReference>
<dbReference type="AlphaFoldDB" id="A0A919TRC3"/>
<dbReference type="Gene3D" id="3.50.50.60">
    <property type="entry name" value="FAD/NAD(P)-binding domain"/>
    <property type="match status" value="1"/>
</dbReference>
<proteinExistence type="predicted"/>
<dbReference type="Pfam" id="PF01494">
    <property type="entry name" value="FAD_binding_3"/>
    <property type="match status" value="1"/>
</dbReference>
<name>A0A919TRC3_9ACTN</name>
<dbReference type="GO" id="GO:0071949">
    <property type="term" value="F:FAD binding"/>
    <property type="evidence" value="ECO:0007669"/>
    <property type="project" value="InterPro"/>
</dbReference>
<organism evidence="2 3">
    <name type="scientific">Paractinoplanes tereljensis</name>
    <dbReference type="NCBI Taxonomy" id="571912"/>
    <lineage>
        <taxon>Bacteria</taxon>
        <taxon>Bacillati</taxon>
        <taxon>Actinomycetota</taxon>
        <taxon>Actinomycetes</taxon>
        <taxon>Micromonosporales</taxon>
        <taxon>Micromonosporaceae</taxon>
        <taxon>Paractinoplanes</taxon>
    </lineage>
</organism>
<protein>
    <submittedName>
        <fullName evidence="2">FAD-binding monooxygenase</fullName>
    </submittedName>
</protein>
<keyword evidence="2" id="KW-0560">Oxidoreductase</keyword>
<dbReference type="RefSeq" id="WP_203802066.1">
    <property type="nucleotide sequence ID" value="NZ_BOMY01000012.1"/>
</dbReference>
<keyword evidence="3" id="KW-1185">Reference proteome</keyword>
<reference evidence="2" key="1">
    <citation type="submission" date="2021-01" db="EMBL/GenBank/DDBJ databases">
        <title>Whole genome shotgun sequence of Actinoplanes tereljensis NBRC 105297.</title>
        <authorList>
            <person name="Komaki H."/>
            <person name="Tamura T."/>
        </authorList>
    </citation>
    <scope>NUCLEOTIDE SEQUENCE</scope>
    <source>
        <strain evidence="2">NBRC 105297</strain>
    </source>
</reference>
<gene>
    <name evidence="2" type="ORF">Ate02nite_17990</name>
</gene>
<dbReference type="PANTHER" id="PTHR43422">
    <property type="entry name" value="THIAMINE THIAZOLE SYNTHASE"/>
    <property type="match status" value="1"/>
</dbReference>
<keyword evidence="2" id="KW-0503">Monooxygenase</keyword>
<dbReference type="GO" id="GO:0004497">
    <property type="term" value="F:monooxygenase activity"/>
    <property type="evidence" value="ECO:0007669"/>
    <property type="project" value="UniProtKB-KW"/>
</dbReference>
<accession>A0A919TRC3</accession>
<comment type="caution">
    <text evidence="2">The sequence shown here is derived from an EMBL/GenBank/DDBJ whole genome shotgun (WGS) entry which is preliminary data.</text>
</comment>
<evidence type="ECO:0000313" key="2">
    <source>
        <dbReference type="EMBL" id="GIF19069.1"/>
    </source>
</evidence>
<dbReference type="InterPro" id="IPR036188">
    <property type="entry name" value="FAD/NAD-bd_sf"/>
</dbReference>
<dbReference type="PANTHER" id="PTHR43422:SF3">
    <property type="entry name" value="THIAMINE THIAZOLE SYNTHASE"/>
    <property type="match status" value="1"/>
</dbReference>